<dbReference type="PANTHER" id="PTHR36845">
    <property type="entry name" value="HYDROLASE, PUTATIVE (AFU_ORTHOLOGUE AFUA_7G05090)-RELATED"/>
    <property type="match status" value="1"/>
</dbReference>
<evidence type="ECO:0000313" key="5">
    <source>
        <dbReference type="EMBL" id="GGZ86480.1"/>
    </source>
</evidence>
<evidence type="ECO:0000256" key="3">
    <source>
        <dbReference type="PIRSR" id="PIRSR610905-1"/>
    </source>
</evidence>
<gene>
    <name evidence="5" type="ORF">GCM10007028_25700</name>
</gene>
<reference evidence="5" key="2">
    <citation type="submission" date="2020-09" db="EMBL/GenBank/DDBJ databases">
        <authorList>
            <person name="Sun Q."/>
            <person name="Kim S."/>
        </authorList>
    </citation>
    <scope>NUCLEOTIDE SEQUENCE</scope>
    <source>
        <strain evidence="5">KCTC 12710</strain>
    </source>
</reference>
<dbReference type="GO" id="GO:0000272">
    <property type="term" value="P:polysaccharide catabolic process"/>
    <property type="evidence" value="ECO:0007669"/>
    <property type="project" value="TreeGrafter"/>
</dbReference>
<keyword evidence="1 5" id="KW-0378">Hydrolase</keyword>
<dbReference type="InterPro" id="IPR012341">
    <property type="entry name" value="6hp_glycosidase-like_sf"/>
</dbReference>
<feature type="binding site" evidence="4">
    <location>
        <position position="180"/>
    </location>
    <ligand>
        <name>substrate</name>
    </ligand>
</feature>
<dbReference type="InterPro" id="IPR010905">
    <property type="entry name" value="Glyco_hydro_88"/>
</dbReference>
<organism evidence="5 6">
    <name type="scientific">Algibacter mikhailovii</name>
    <dbReference type="NCBI Taxonomy" id="425498"/>
    <lineage>
        <taxon>Bacteria</taxon>
        <taxon>Pseudomonadati</taxon>
        <taxon>Bacteroidota</taxon>
        <taxon>Flavobacteriia</taxon>
        <taxon>Flavobacteriales</taxon>
        <taxon>Flavobacteriaceae</taxon>
        <taxon>Algibacter</taxon>
    </lineage>
</organism>
<dbReference type="RefSeq" id="WP_189361350.1">
    <property type="nucleotide sequence ID" value="NZ_BMWZ01000006.1"/>
</dbReference>
<evidence type="ECO:0000256" key="4">
    <source>
        <dbReference type="PIRSR" id="PIRSR610905-2"/>
    </source>
</evidence>
<feature type="binding site" evidence="4">
    <location>
        <position position="252"/>
    </location>
    <ligand>
        <name>substrate</name>
    </ligand>
</feature>
<sequence length="400" mass="45955">MKFNQTLILLLCLTFFINCKKSTEAEIKKESTISKAEKQFALLTKDAEDQNRIPRTLDAQGQMHWAHKNFDWTEGFFPGSCWYLFEATKDKKWQIAAEKFQALFEDHKYLTTNHDLGFVFNCSYGNGYRLTKNEAFKKVMITAADSLLTRFNPTVGCIKSWDVTNGWQKERGWEYPVIIDNMMNLELLFEVSKLTGNTTYSDAAKMHANTTLKNHFREDYSSYHVIDYNPENGAVRSKQTAQGFAHESAWARGQAWGLYGFTVCYRYTKDIAYLNQAEQIANFIINYKGTPKDGIPYWDYNAPNTPNEPRDVSAATITASALIELNKYSKTSYNSAIDKIMNSLASDVYTAKLGENKHFILKHSVGSIPHGNEIDVPLNYADYYYLEALTRYKSMELNKK</sequence>
<dbReference type="SUPFAM" id="SSF48208">
    <property type="entry name" value="Six-hairpin glycosidases"/>
    <property type="match status" value="1"/>
</dbReference>
<dbReference type="EMBL" id="BMWZ01000006">
    <property type="protein sequence ID" value="GGZ86480.1"/>
    <property type="molecule type" value="Genomic_DNA"/>
</dbReference>
<evidence type="ECO:0000256" key="1">
    <source>
        <dbReference type="ARBA" id="ARBA00022801"/>
    </source>
</evidence>
<comment type="similarity">
    <text evidence="2">Belongs to the glycosyl hydrolase 88 family.</text>
</comment>
<dbReference type="Proteomes" id="UP000636004">
    <property type="component" value="Unassembled WGS sequence"/>
</dbReference>
<comment type="caution">
    <text evidence="5">The sequence shown here is derived from an EMBL/GenBank/DDBJ whole genome shotgun (WGS) entry which is preliminary data.</text>
</comment>
<feature type="active site" description="Nucleophile" evidence="3">
    <location>
        <position position="115"/>
    </location>
</feature>
<feature type="active site" description="Proton donor" evidence="3">
    <location>
        <position position="180"/>
    </location>
</feature>
<dbReference type="Gene3D" id="1.50.10.10">
    <property type="match status" value="1"/>
</dbReference>
<evidence type="ECO:0000256" key="2">
    <source>
        <dbReference type="ARBA" id="ARBA00038358"/>
    </source>
</evidence>
<dbReference type="InterPro" id="IPR052369">
    <property type="entry name" value="UG_Glycosaminoglycan_Hydrolase"/>
</dbReference>
<feature type="binding site" evidence="4">
    <location>
        <position position="240"/>
    </location>
    <ligand>
        <name>substrate</name>
    </ligand>
</feature>
<reference evidence="5" key="1">
    <citation type="journal article" date="2014" name="Int. J. Syst. Evol. Microbiol.">
        <title>Complete genome sequence of Corynebacterium casei LMG S-19264T (=DSM 44701T), isolated from a smear-ripened cheese.</title>
        <authorList>
            <consortium name="US DOE Joint Genome Institute (JGI-PGF)"/>
            <person name="Walter F."/>
            <person name="Albersmeier A."/>
            <person name="Kalinowski J."/>
            <person name="Ruckert C."/>
        </authorList>
    </citation>
    <scope>NUCLEOTIDE SEQUENCE</scope>
    <source>
        <strain evidence="5">KCTC 12710</strain>
    </source>
</reference>
<dbReference type="PANTHER" id="PTHR36845:SF1">
    <property type="entry name" value="HYDROLASE, PUTATIVE (AFU_ORTHOLOGUE AFUA_7G05090)-RELATED"/>
    <property type="match status" value="1"/>
</dbReference>
<dbReference type="InterPro" id="IPR008928">
    <property type="entry name" value="6-hairpin_glycosidase_sf"/>
</dbReference>
<feature type="binding site" evidence="4">
    <location>
        <position position="367"/>
    </location>
    <ligand>
        <name>substrate</name>
    </ligand>
</feature>
<evidence type="ECO:0000313" key="6">
    <source>
        <dbReference type="Proteomes" id="UP000636004"/>
    </source>
</evidence>
<name>A0A918VB09_9FLAO</name>
<feature type="binding site" evidence="4">
    <location>
        <position position="115"/>
    </location>
    <ligand>
        <name>substrate</name>
    </ligand>
</feature>
<keyword evidence="6" id="KW-1185">Reference proteome</keyword>
<accession>A0A918VB09</accession>
<feature type="binding site" evidence="4">
    <location>
        <position position="256"/>
    </location>
    <ligand>
        <name>substrate</name>
    </ligand>
</feature>
<protein>
    <submittedName>
        <fullName evidence="5">Glucuronyl hydrolase</fullName>
    </submittedName>
</protein>
<dbReference type="AlphaFoldDB" id="A0A918VB09"/>
<dbReference type="GO" id="GO:0052757">
    <property type="term" value="F:chondroitin hydrolase activity"/>
    <property type="evidence" value="ECO:0007669"/>
    <property type="project" value="TreeGrafter"/>
</dbReference>
<dbReference type="Pfam" id="PF07470">
    <property type="entry name" value="Glyco_hydro_88"/>
    <property type="match status" value="1"/>
</dbReference>
<proteinExistence type="inferred from homology"/>